<sequence>MQTVVVQEAMLLPGFTASADAFIERLKTVPGTAFNRVPFDGSWSPAQVGDHVHKFLGGIDAALRMPRAEPDRAPDAHEPLLREIFLNFDRKSKAPAIVEPSKDRIGKEELITALAQITGTLCIRISEGNLLARCVGLPFPTIGDMTGMEWVLFGDYHLQRHTHQLEQMQPFFNKV</sequence>
<organism evidence="2 3">
    <name type="scientific">Niabella drilacis (strain DSM 25811 / CCM 8410 / CCUG 62505 / LMG 26954 / E90)</name>
    <dbReference type="NCBI Taxonomy" id="1285928"/>
    <lineage>
        <taxon>Bacteria</taxon>
        <taxon>Pseudomonadati</taxon>
        <taxon>Bacteroidota</taxon>
        <taxon>Chitinophagia</taxon>
        <taxon>Chitinophagales</taxon>
        <taxon>Chitinophagaceae</taxon>
        <taxon>Niabella</taxon>
    </lineage>
</organism>
<evidence type="ECO:0000259" key="1">
    <source>
        <dbReference type="Pfam" id="PF12867"/>
    </source>
</evidence>
<dbReference type="SUPFAM" id="SSF109854">
    <property type="entry name" value="DinB/YfiT-like putative metalloenzymes"/>
    <property type="match status" value="1"/>
</dbReference>
<name>A0A1G6T7N1_NIADE</name>
<gene>
    <name evidence="2" type="ORF">SAMN04487894_107111</name>
</gene>
<keyword evidence="3" id="KW-1185">Reference proteome</keyword>
<feature type="domain" description="DinB-like" evidence="1">
    <location>
        <begin position="16"/>
        <end position="165"/>
    </location>
</feature>
<dbReference type="Gene3D" id="1.20.120.450">
    <property type="entry name" value="dinb family like domain"/>
    <property type="match status" value="1"/>
</dbReference>
<dbReference type="Proteomes" id="UP000198757">
    <property type="component" value="Unassembled WGS sequence"/>
</dbReference>
<dbReference type="InterPro" id="IPR024775">
    <property type="entry name" value="DinB-like"/>
</dbReference>
<dbReference type="RefSeq" id="WP_090390724.1">
    <property type="nucleotide sequence ID" value="NZ_FMZO01000007.1"/>
</dbReference>
<dbReference type="OrthoDB" id="679284at2"/>
<evidence type="ECO:0000313" key="3">
    <source>
        <dbReference type="Proteomes" id="UP000198757"/>
    </source>
</evidence>
<dbReference type="Pfam" id="PF12867">
    <property type="entry name" value="DinB_2"/>
    <property type="match status" value="1"/>
</dbReference>
<dbReference type="InterPro" id="IPR034660">
    <property type="entry name" value="DinB/YfiT-like"/>
</dbReference>
<protein>
    <submittedName>
        <fullName evidence="2">DinB superfamily protein</fullName>
    </submittedName>
</protein>
<dbReference type="STRING" id="1285928.SAMN04487894_107111"/>
<proteinExistence type="predicted"/>
<dbReference type="AlphaFoldDB" id="A0A1G6T7N1"/>
<accession>A0A1G6T7N1</accession>
<reference evidence="3" key="1">
    <citation type="submission" date="2016-10" db="EMBL/GenBank/DDBJ databases">
        <authorList>
            <person name="Varghese N."/>
            <person name="Submissions S."/>
        </authorList>
    </citation>
    <scope>NUCLEOTIDE SEQUENCE [LARGE SCALE GENOMIC DNA]</scope>
    <source>
        <strain evidence="3">DSM 25811 / CCM 8410 / LMG 26954 / E90</strain>
    </source>
</reference>
<dbReference type="EMBL" id="FMZO01000007">
    <property type="protein sequence ID" value="SDD24576.1"/>
    <property type="molecule type" value="Genomic_DNA"/>
</dbReference>
<evidence type="ECO:0000313" key="2">
    <source>
        <dbReference type="EMBL" id="SDD24576.1"/>
    </source>
</evidence>